<organism evidence="3 4">
    <name type="scientific">Puccinia coronata f. sp. avenae</name>
    <dbReference type="NCBI Taxonomy" id="200324"/>
    <lineage>
        <taxon>Eukaryota</taxon>
        <taxon>Fungi</taxon>
        <taxon>Dikarya</taxon>
        <taxon>Basidiomycota</taxon>
        <taxon>Pucciniomycotina</taxon>
        <taxon>Pucciniomycetes</taxon>
        <taxon>Pucciniales</taxon>
        <taxon>Pucciniaceae</taxon>
        <taxon>Puccinia</taxon>
    </lineage>
</organism>
<comment type="caution">
    <text evidence="3">The sequence shown here is derived from an EMBL/GenBank/DDBJ whole genome shotgun (WGS) entry which is preliminary data.</text>
</comment>
<sequence>MDLESKASKESKYVNAYRNCILLAGTPHILPFIVEIIHHAIASQNKPSPPINSTQGNIP</sequence>
<name>A0A2N5VS02_9BASI</name>
<protein>
    <submittedName>
        <fullName evidence="3">Uncharacterized protein</fullName>
    </submittedName>
</protein>
<evidence type="ECO:0000313" key="4">
    <source>
        <dbReference type="Proteomes" id="UP000235388"/>
    </source>
</evidence>
<dbReference type="EMBL" id="PGCJ01000074">
    <property type="protein sequence ID" value="PLW52775.1"/>
    <property type="molecule type" value="Genomic_DNA"/>
</dbReference>
<accession>A0A2N5VS02</accession>
<dbReference type="EMBL" id="PGCJ01000830">
    <property type="protein sequence ID" value="PLW18508.1"/>
    <property type="molecule type" value="Genomic_DNA"/>
</dbReference>
<dbReference type="AlphaFoldDB" id="A0A2N5VS02"/>
<evidence type="ECO:0000313" key="5">
    <source>
        <dbReference type="Proteomes" id="UP000235392"/>
    </source>
</evidence>
<dbReference type="Proteomes" id="UP000235392">
    <property type="component" value="Unassembled WGS sequence"/>
</dbReference>
<gene>
    <name evidence="3" type="ORF">PCANC_07265</name>
    <name evidence="1" type="ORF">PCANC_12259</name>
    <name evidence="2" type="ORF">PCASD_12037</name>
</gene>
<proteinExistence type="predicted"/>
<reference evidence="4 5" key="1">
    <citation type="submission" date="2017-11" db="EMBL/GenBank/DDBJ databases">
        <title>De novo assembly and phasing of dikaryotic genomes from two isolates of Puccinia coronata f. sp. avenae, the causal agent of oat crown rust.</title>
        <authorList>
            <person name="Miller M.E."/>
            <person name="Zhang Y."/>
            <person name="Omidvar V."/>
            <person name="Sperschneider J."/>
            <person name="Schwessinger B."/>
            <person name="Raley C."/>
            <person name="Palmer J.M."/>
            <person name="Garnica D."/>
            <person name="Upadhyaya N."/>
            <person name="Rathjen J."/>
            <person name="Taylor J.M."/>
            <person name="Park R.F."/>
            <person name="Dodds P.N."/>
            <person name="Hirsch C.D."/>
            <person name="Kianian S.F."/>
            <person name="Figueroa M."/>
        </authorList>
    </citation>
    <scope>NUCLEOTIDE SEQUENCE [LARGE SCALE GENOMIC DNA]</scope>
    <source>
        <strain evidence="3">12NC29</strain>
        <strain evidence="2">12SD80</strain>
    </source>
</reference>
<evidence type="ECO:0000313" key="2">
    <source>
        <dbReference type="EMBL" id="PLW23518.1"/>
    </source>
</evidence>
<dbReference type="EMBL" id="PGCI01000631">
    <property type="protein sequence ID" value="PLW23518.1"/>
    <property type="molecule type" value="Genomic_DNA"/>
</dbReference>
<evidence type="ECO:0000313" key="1">
    <source>
        <dbReference type="EMBL" id="PLW18508.1"/>
    </source>
</evidence>
<evidence type="ECO:0000313" key="3">
    <source>
        <dbReference type="EMBL" id="PLW52775.1"/>
    </source>
</evidence>
<dbReference type="Proteomes" id="UP000235388">
    <property type="component" value="Unassembled WGS sequence"/>
</dbReference>
<keyword evidence="4" id="KW-1185">Reference proteome</keyword>